<dbReference type="EMBL" id="MVBO01000025">
    <property type="protein sequence ID" value="OZJ04981.1"/>
    <property type="molecule type" value="Genomic_DNA"/>
</dbReference>
<comment type="caution">
    <text evidence="2">The sequence shown here is derived from an EMBL/GenBank/DDBJ whole genome shotgun (WGS) entry which is preliminary data.</text>
</comment>
<proteinExistence type="predicted"/>
<dbReference type="InterPro" id="IPR038694">
    <property type="entry name" value="DUF427_sf"/>
</dbReference>
<dbReference type="PANTHER" id="PTHR34310:SF5">
    <property type="entry name" value="DUF427 DOMAIN PROTEIN (AFU_ORTHOLOGUE AFUA_3G02220)"/>
    <property type="match status" value="1"/>
</dbReference>
<organism evidence="2 3">
    <name type="scientific">Bifiguratus adelaidae</name>
    <dbReference type="NCBI Taxonomy" id="1938954"/>
    <lineage>
        <taxon>Eukaryota</taxon>
        <taxon>Fungi</taxon>
        <taxon>Fungi incertae sedis</taxon>
        <taxon>Mucoromycota</taxon>
        <taxon>Mucoromycotina</taxon>
        <taxon>Endogonomycetes</taxon>
        <taxon>Endogonales</taxon>
        <taxon>Endogonales incertae sedis</taxon>
        <taxon>Bifiguratus</taxon>
    </lineage>
</organism>
<keyword evidence="3" id="KW-1185">Reference proteome</keyword>
<dbReference type="Gene3D" id="2.170.150.40">
    <property type="entry name" value="Domain of unknown function (DUF427)"/>
    <property type="match status" value="1"/>
</dbReference>
<evidence type="ECO:0000259" key="1">
    <source>
        <dbReference type="Pfam" id="PF04248"/>
    </source>
</evidence>
<dbReference type="Proteomes" id="UP000242875">
    <property type="component" value="Unassembled WGS sequence"/>
</dbReference>
<gene>
    <name evidence="2" type="ORF">BZG36_01772</name>
</gene>
<dbReference type="Pfam" id="PF04248">
    <property type="entry name" value="NTP_transf_9"/>
    <property type="match status" value="1"/>
</dbReference>
<dbReference type="InterPro" id="IPR007361">
    <property type="entry name" value="DUF427"/>
</dbReference>
<accession>A0A261Y306</accession>
<dbReference type="OrthoDB" id="18996at2759"/>
<dbReference type="AlphaFoldDB" id="A0A261Y306"/>
<protein>
    <recommendedName>
        <fullName evidence="1">DUF427 domain-containing protein</fullName>
    </recommendedName>
</protein>
<evidence type="ECO:0000313" key="2">
    <source>
        <dbReference type="EMBL" id="OZJ04981.1"/>
    </source>
</evidence>
<dbReference type="PANTHER" id="PTHR34310">
    <property type="entry name" value="DUF427 DOMAIN PROTEIN (AFU_ORTHOLOGUE AFUA_3G02220)"/>
    <property type="match status" value="1"/>
</dbReference>
<feature type="domain" description="DUF427" evidence="1">
    <location>
        <begin position="4"/>
        <end position="88"/>
    </location>
</feature>
<name>A0A261Y306_9FUNG</name>
<evidence type="ECO:0000313" key="3">
    <source>
        <dbReference type="Proteomes" id="UP000242875"/>
    </source>
</evidence>
<sequence>MPSAEWNGAVLATTDKFETVEGNIYFPPSSIDKQYFHASDHTSHCPWKGDAKYYDVVVNGQVNKNGAWYYPEPYAAAANIKDHVAFWNGITVKK</sequence>
<reference evidence="2 3" key="1">
    <citation type="journal article" date="2017" name="Mycologia">
        <title>Bifiguratus adelaidae, gen. et sp. nov., a new member of Mucoromycotina in endophytic and soil-dwelling habitats.</title>
        <authorList>
            <person name="Torres-Cruz T.J."/>
            <person name="Billingsley Tobias T.L."/>
            <person name="Almatruk M."/>
            <person name="Hesse C."/>
            <person name="Kuske C.R."/>
            <person name="Desiro A."/>
            <person name="Benucci G.M."/>
            <person name="Bonito G."/>
            <person name="Stajich J.E."/>
            <person name="Dunlap C."/>
            <person name="Arnold A.E."/>
            <person name="Porras-Alfaro A."/>
        </authorList>
    </citation>
    <scope>NUCLEOTIDE SEQUENCE [LARGE SCALE GENOMIC DNA]</scope>
    <source>
        <strain evidence="2 3">AZ0501</strain>
    </source>
</reference>